<feature type="domain" description="Flagellar hook protein FlgE/F/G-like D1" evidence="5">
    <location>
        <begin position="98"/>
        <end position="163"/>
    </location>
</feature>
<keyword evidence="7" id="KW-1185">Reference proteome</keyword>
<sequence>MIGLMWTSRSAMNAQQQKLDAISNNIANVNTDGYKTEQVQFTDLLYDNLTRVGYPTNTNNNNGINSDPQNGTGVKATEWIRDNSQGAITQTNQSTDLALDGSGYFRVIRPNGTAAYERSSDFNLDTNGRLVDKSGNILEVNYTNGPVILTQNNFVVAQDGTLSIKQPNGDTAVGKINVYDTIGNDSMISAGDNLYVSKTGAQIFATNSTNIMQGYVENSNVDIAKEMTDMISAQRAFELNTKSLTTADQMWQMVNNLQK</sequence>
<gene>
    <name evidence="6" type="ORF">Clopa_2914</name>
</gene>
<feature type="domain" description="Flagellar basal body rod protein N-terminal" evidence="3">
    <location>
        <begin position="7"/>
        <end position="35"/>
    </location>
</feature>
<evidence type="ECO:0000259" key="4">
    <source>
        <dbReference type="Pfam" id="PF06429"/>
    </source>
</evidence>
<dbReference type="OrthoDB" id="9804559at2"/>
<keyword evidence="6" id="KW-0966">Cell projection</keyword>
<dbReference type="InterPro" id="IPR020013">
    <property type="entry name" value="Flagellar_FlgE/F/G"/>
</dbReference>
<evidence type="ECO:0000259" key="5">
    <source>
        <dbReference type="Pfam" id="PF22692"/>
    </source>
</evidence>
<dbReference type="SUPFAM" id="SSF117143">
    <property type="entry name" value="Flagellar hook protein flgE"/>
    <property type="match status" value="1"/>
</dbReference>
<feature type="domain" description="Flagellar basal-body/hook protein C-terminal" evidence="4">
    <location>
        <begin position="212"/>
        <end position="257"/>
    </location>
</feature>
<dbReference type="STRING" id="86416.Clopa_2914"/>
<dbReference type="PANTHER" id="PTHR30435:SF19">
    <property type="entry name" value="FLAGELLAR BASAL-BODY ROD PROTEIN FLGG"/>
    <property type="match status" value="1"/>
</dbReference>
<dbReference type="HOGENOM" id="CLU_013687_0_2_9"/>
<comment type="similarity">
    <text evidence="1 2">Belongs to the flagella basal body rod proteins family.</text>
</comment>
<dbReference type="GO" id="GO:0009425">
    <property type="term" value="C:bacterial-type flagellum basal body"/>
    <property type="evidence" value="ECO:0007669"/>
    <property type="project" value="UniProtKB-SubCell"/>
</dbReference>
<dbReference type="RefSeq" id="WP_015616046.1">
    <property type="nucleotide sequence ID" value="NC_021182.1"/>
</dbReference>
<evidence type="ECO:0000259" key="3">
    <source>
        <dbReference type="Pfam" id="PF00460"/>
    </source>
</evidence>
<protein>
    <submittedName>
        <fullName evidence="6">Flagellar hook-basal body protein</fullName>
    </submittedName>
</protein>
<keyword evidence="6" id="KW-0282">Flagellum</keyword>
<dbReference type="Pfam" id="PF22692">
    <property type="entry name" value="LlgE_F_G_D1"/>
    <property type="match status" value="1"/>
</dbReference>
<organism evidence="6 7">
    <name type="scientific">Clostridium pasteurianum BC1</name>
    <dbReference type="NCBI Taxonomy" id="86416"/>
    <lineage>
        <taxon>Bacteria</taxon>
        <taxon>Bacillati</taxon>
        <taxon>Bacillota</taxon>
        <taxon>Clostridia</taxon>
        <taxon>Eubacteriales</taxon>
        <taxon>Clostridiaceae</taxon>
        <taxon>Clostridium</taxon>
    </lineage>
</organism>
<dbReference type="PROSITE" id="PS00588">
    <property type="entry name" value="FLAGELLA_BB_ROD"/>
    <property type="match status" value="1"/>
</dbReference>
<evidence type="ECO:0000313" key="7">
    <source>
        <dbReference type="Proteomes" id="UP000013523"/>
    </source>
</evidence>
<reference evidence="6 7" key="1">
    <citation type="submission" date="2012-01" db="EMBL/GenBank/DDBJ databases">
        <title>Complete sequence of chromosome of Clostridium pasteurianum BC1.</title>
        <authorList>
            <consortium name="US DOE Joint Genome Institute"/>
            <person name="Lucas S."/>
            <person name="Han J."/>
            <person name="Lapidus A."/>
            <person name="Cheng J.-F."/>
            <person name="Goodwin L."/>
            <person name="Pitluck S."/>
            <person name="Peters L."/>
            <person name="Mikhailova N."/>
            <person name="Teshima H."/>
            <person name="Detter J.C."/>
            <person name="Han C."/>
            <person name="Tapia R."/>
            <person name="Land M."/>
            <person name="Hauser L."/>
            <person name="Kyrpides N."/>
            <person name="Ivanova N."/>
            <person name="Pagani I."/>
            <person name="Dunn J."/>
            <person name="Taghavi S."/>
            <person name="Francis A."/>
            <person name="van der Lelie D."/>
            <person name="Woyke T."/>
        </authorList>
    </citation>
    <scope>NUCLEOTIDE SEQUENCE [LARGE SCALE GENOMIC DNA]</scope>
    <source>
        <strain evidence="6 7">BC1</strain>
    </source>
</reference>
<evidence type="ECO:0000256" key="1">
    <source>
        <dbReference type="ARBA" id="ARBA00009677"/>
    </source>
</evidence>
<keyword evidence="2" id="KW-0975">Bacterial flagellum</keyword>
<dbReference type="InterPro" id="IPR053967">
    <property type="entry name" value="LlgE_F_G-like_D1"/>
</dbReference>
<evidence type="ECO:0000256" key="2">
    <source>
        <dbReference type="RuleBase" id="RU362116"/>
    </source>
</evidence>
<dbReference type="Proteomes" id="UP000013523">
    <property type="component" value="Chromosome"/>
</dbReference>
<dbReference type="InterPro" id="IPR019776">
    <property type="entry name" value="Flagellar_basal_body_rod_CS"/>
</dbReference>
<keyword evidence="6" id="KW-0969">Cilium</keyword>
<proteinExistence type="inferred from homology"/>
<dbReference type="InterPro" id="IPR010930">
    <property type="entry name" value="Flg_bb/hook_C_dom"/>
</dbReference>
<dbReference type="GO" id="GO:0071978">
    <property type="term" value="P:bacterial-type flagellum-dependent swarming motility"/>
    <property type="evidence" value="ECO:0007669"/>
    <property type="project" value="TreeGrafter"/>
</dbReference>
<dbReference type="NCBIfam" id="TIGR03506">
    <property type="entry name" value="FlgEFG_subfam"/>
    <property type="match status" value="1"/>
</dbReference>
<dbReference type="PANTHER" id="PTHR30435">
    <property type="entry name" value="FLAGELLAR PROTEIN"/>
    <property type="match status" value="1"/>
</dbReference>
<dbReference type="KEGG" id="cpas:Clopa_2914"/>
<dbReference type="PATRIC" id="fig|86416.3.peg.2900"/>
<dbReference type="InterPro" id="IPR001444">
    <property type="entry name" value="Flag_bb_rod_N"/>
</dbReference>
<accession>R4K3P5</accession>
<dbReference type="eggNOG" id="COG4786">
    <property type="taxonomic scope" value="Bacteria"/>
</dbReference>
<dbReference type="InterPro" id="IPR037925">
    <property type="entry name" value="FlgE/F/G-like"/>
</dbReference>
<evidence type="ECO:0000313" key="6">
    <source>
        <dbReference type="EMBL" id="AGK97752.1"/>
    </source>
</evidence>
<dbReference type="AlphaFoldDB" id="R4K3P5"/>
<dbReference type="Pfam" id="PF06429">
    <property type="entry name" value="Flg_bbr_C"/>
    <property type="match status" value="1"/>
</dbReference>
<name>R4K3P5_CLOPA</name>
<dbReference type="Pfam" id="PF00460">
    <property type="entry name" value="Flg_bb_rod"/>
    <property type="match status" value="1"/>
</dbReference>
<dbReference type="EMBL" id="CP003261">
    <property type="protein sequence ID" value="AGK97752.1"/>
    <property type="molecule type" value="Genomic_DNA"/>
</dbReference>
<comment type="subcellular location">
    <subcellularLocation>
        <location evidence="2">Bacterial flagellum basal body</location>
    </subcellularLocation>
</comment>